<dbReference type="PANTHER" id="PTHR43221:SF1">
    <property type="entry name" value="PROTEASE HTPX"/>
    <property type="match status" value="1"/>
</dbReference>
<dbReference type="RefSeq" id="WP_260977927.1">
    <property type="nucleotide sequence ID" value="NZ_JAOANI010000032.1"/>
</dbReference>
<evidence type="ECO:0000256" key="5">
    <source>
        <dbReference type="ARBA" id="ARBA00022692"/>
    </source>
</evidence>
<dbReference type="GO" id="GO:0004222">
    <property type="term" value="F:metalloendopeptidase activity"/>
    <property type="evidence" value="ECO:0007669"/>
    <property type="project" value="InterPro"/>
</dbReference>
<proteinExistence type="predicted"/>
<sequence length="777" mass="85951">MGTPVLYPAGPQQVPADLTKPRGSYQRQAWLAMAGLTLFMLGYIALGICFAVITFNGITHLNTWGFDLFRLVITVCAGLLTLFIGKSLFAVRKSGDPHGIEISEQDQPQLFAFIYRLADEIGAPRPHRVFLTPEVNAAVFYDLSLLNLIFPSKKNLIIGLGLVNVLTLGELKAVLAHEFGHFAQRSMMVGRWVYVAQQIIGHMLATRDWLDNLVRGLGRTDLRIAWLGWLLSLIIWSIRAVVDTMFRLVIIAERALSREMEFNADLVAVSVTGSDALINALHKLQAADQAWQTALSVAQTEVDAGKRLSDLFNAQNITMEAMRRVLDDPQYGLPPAADDAESAAAHRVFTESMARPPQMWATHPANRDREENAKARYIAAEIDARSAWEVFAEAEALRTKISAGFYNGEKHDELEAVGEDDAVMRHFSHSSLNPQYRGNYLNRDVMRNFSSLAELLDCGSLEASAAQSLSKVYPLELKEQLAAARSLESEISTLKALMSGELKPSGGVIRHRGEELQKADIPQVLDQLAAERTELTKALKEHDASCHRAHLQAAADIGRGWDDYLHGLLGLLHSCEHLAAVVRNEQALLGNTWAVITADGQIGFFEKRRILNVARAVDERMFEVSAGMLHLQLTDKLITALGVEDWKEQCPQLALPEVDKKNWIEWCPAAHERLDGIAGLLEYMSALLLEDVIVTEQYLAQSVQQPDAVDNTVQAPAAGVAPYHYPVLLPGDEHQLQSKLDLWNRFQLAHGFMPTLARLFVAGAIVGGTVYGGWVIA</sequence>
<dbReference type="CDD" id="cd07328">
    <property type="entry name" value="M48_Ste24p_like"/>
    <property type="match status" value="1"/>
</dbReference>
<keyword evidence="3" id="KW-1003">Cell membrane</keyword>
<dbReference type="GO" id="GO:0046872">
    <property type="term" value="F:metal ion binding"/>
    <property type="evidence" value="ECO:0007669"/>
    <property type="project" value="UniProtKB-KW"/>
</dbReference>
<evidence type="ECO:0000256" key="4">
    <source>
        <dbReference type="ARBA" id="ARBA00022670"/>
    </source>
</evidence>
<dbReference type="GO" id="GO:0006508">
    <property type="term" value="P:proteolysis"/>
    <property type="evidence" value="ECO:0007669"/>
    <property type="project" value="UniProtKB-KW"/>
</dbReference>
<dbReference type="Gene3D" id="3.30.2010.10">
    <property type="entry name" value="Metalloproteases ('zincins'), catalytic domain"/>
    <property type="match status" value="1"/>
</dbReference>
<name>A0A9X3AU85_9GAMM</name>
<gene>
    <name evidence="14" type="ORF">NYR02_18925</name>
</gene>
<keyword evidence="6" id="KW-0479">Metal-binding</keyword>
<feature type="transmembrane region" description="Helical" evidence="12">
    <location>
        <begin position="755"/>
        <end position="776"/>
    </location>
</feature>
<feature type="domain" description="Peptidase M48" evidence="13">
    <location>
        <begin position="105"/>
        <end position="375"/>
    </location>
</feature>
<feature type="transmembrane region" description="Helical" evidence="12">
    <location>
        <begin position="226"/>
        <end position="250"/>
    </location>
</feature>
<dbReference type="GO" id="GO:0005886">
    <property type="term" value="C:plasma membrane"/>
    <property type="evidence" value="ECO:0007669"/>
    <property type="project" value="UniProtKB-SubCell"/>
</dbReference>
<dbReference type="EMBL" id="JAOANI010000032">
    <property type="protein sequence ID" value="MCT7361098.1"/>
    <property type="molecule type" value="Genomic_DNA"/>
</dbReference>
<keyword evidence="8" id="KW-0862">Zinc</keyword>
<comment type="caution">
    <text evidence="14">The sequence shown here is derived from an EMBL/GenBank/DDBJ whole genome shotgun (WGS) entry which is preliminary data.</text>
</comment>
<evidence type="ECO:0000256" key="7">
    <source>
        <dbReference type="ARBA" id="ARBA00022801"/>
    </source>
</evidence>
<organism evidence="14 15">
    <name type="scientific">Thalassolituus pacificus</name>
    <dbReference type="NCBI Taxonomy" id="2975440"/>
    <lineage>
        <taxon>Bacteria</taxon>
        <taxon>Pseudomonadati</taxon>
        <taxon>Pseudomonadota</taxon>
        <taxon>Gammaproteobacteria</taxon>
        <taxon>Oceanospirillales</taxon>
        <taxon>Oceanospirillaceae</taxon>
        <taxon>Thalassolituus</taxon>
    </lineage>
</organism>
<reference evidence="14" key="1">
    <citation type="journal article" date="2022" name="Front. Microbiol.">
        <title>Genome-based taxonomic rearrangement of Oceanobacter-related bacteria including the description of Thalassolituus hydrocarbonoclasticus sp. nov. and Thalassolituus pacificus sp. nov. and emended description of the genus Thalassolituus.</title>
        <authorList>
            <person name="Dong C."/>
            <person name="Wei L."/>
            <person name="Wang J."/>
            <person name="Lai Q."/>
            <person name="Huang Z."/>
            <person name="Shao Z."/>
        </authorList>
    </citation>
    <scope>NUCLEOTIDE SEQUENCE</scope>
    <source>
        <strain evidence="14">59MF3M-4</strain>
    </source>
</reference>
<evidence type="ECO:0000256" key="11">
    <source>
        <dbReference type="ARBA" id="ARBA00023136"/>
    </source>
</evidence>
<feature type="transmembrane region" description="Helical" evidence="12">
    <location>
        <begin position="68"/>
        <end position="85"/>
    </location>
</feature>
<keyword evidence="10" id="KW-0482">Metalloprotease</keyword>
<protein>
    <submittedName>
        <fullName evidence="14">M48 family metallopeptidase</fullName>
    </submittedName>
</protein>
<evidence type="ECO:0000313" key="14">
    <source>
        <dbReference type="EMBL" id="MCT7361098.1"/>
    </source>
</evidence>
<keyword evidence="9 12" id="KW-1133">Transmembrane helix</keyword>
<feature type="transmembrane region" description="Helical" evidence="12">
    <location>
        <begin position="30"/>
        <end position="56"/>
    </location>
</feature>
<evidence type="ECO:0000256" key="6">
    <source>
        <dbReference type="ARBA" id="ARBA00022723"/>
    </source>
</evidence>
<dbReference type="AlphaFoldDB" id="A0A9X3AU85"/>
<keyword evidence="5 12" id="KW-0812">Transmembrane</keyword>
<evidence type="ECO:0000256" key="9">
    <source>
        <dbReference type="ARBA" id="ARBA00022989"/>
    </source>
</evidence>
<evidence type="ECO:0000256" key="2">
    <source>
        <dbReference type="ARBA" id="ARBA00004651"/>
    </source>
</evidence>
<evidence type="ECO:0000313" key="15">
    <source>
        <dbReference type="Proteomes" id="UP001147830"/>
    </source>
</evidence>
<evidence type="ECO:0000259" key="13">
    <source>
        <dbReference type="Pfam" id="PF01435"/>
    </source>
</evidence>
<keyword evidence="7" id="KW-0378">Hydrolase</keyword>
<dbReference type="PANTHER" id="PTHR43221">
    <property type="entry name" value="PROTEASE HTPX"/>
    <property type="match status" value="1"/>
</dbReference>
<evidence type="ECO:0000256" key="12">
    <source>
        <dbReference type="SAM" id="Phobius"/>
    </source>
</evidence>
<keyword evidence="11 12" id="KW-0472">Membrane</keyword>
<accession>A0A9X3AU85</accession>
<reference evidence="14" key="2">
    <citation type="submission" date="2022-08" db="EMBL/GenBank/DDBJ databases">
        <authorList>
            <person name="Dong C."/>
        </authorList>
    </citation>
    <scope>NUCLEOTIDE SEQUENCE</scope>
    <source>
        <strain evidence="14">59MF3M-4</strain>
    </source>
</reference>
<dbReference type="InterPro" id="IPR050083">
    <property type="entry name" value="HtpX_protease"/>
</dbReference>
<comment type="cofactor">
    <cofactor evidence="1">
        <name>Zn(2+)</name>
        <dbReference type="ChEBI" id="CHEBI:29105"/>
    </cofactor>
</comment>
<dbReference type="Proteomes" id="UP001147830">
    <property type="component" value="Unassembled WGS sequence"/>
</dbReference>
<dbReference type="InterPro" id="IPR001915">
    <property type="entry name" value="Peptidase_M48"/>
</dbReference>
<evidence type="ECO:0000256" key="1">
    <source>
        <dbReference type="ARBA" id="ARBA00001947"/>
    </source>
</evidence>
<evidence type="ECO:0000256" key="10">
    <source>
        <dbReference type="ARBA" id="ARBA00023049"/>
    </source>
</evidence>
<evidence type="ECO:0000256" key="3">
    <source>
        <dbReference type="ARBA" id="ARBA00022475"/>
    </source>
</evidence>
<keyword evidence="15" id="KW-1185">Reference proteome</keyword>
<comment type="subcellular location">
    <subcellularLocation>
        <location evidence="2">Cell membrane</location>
        <topology evidence="2">Multi-pass membrane protein</topology>
    </subcellularLocation>
</comment>
<evidence type="ECO:0000256" key="8">
    <source>
        <dbReference type="ARBA" id="ARBA00022833"/>
    </source>
</evidence>
<keyword evidence="4" id="KW-0645">Protease</keyword>
<dbReference type="Pfam" id="PF01435">
    <property type="entry name" value="Peptidase_M48"/>
    <property type="match status" value="1"/>
</dbReference>